<keyword evidence="2" id="KW-1185">Reference proteome</keyword>
<dbReference type="InterPro" id="IPR001611">
    <property type="entry name" value="Leu-rich_rpt"/>
</dbReference>
<dbReference type="InterPro" id="IPR052394">
    <property type="entry name" value="LRR-containing"/>
</dbReference>
<accession>A0ABQ8UTJ6</accession>
<dbReference type="Gene3D" id="3.80.10.10">
    <property type="entry name" value="Ribonuclease Inhibitor"/>
    <property type="match status" value="1"/>
</dbReference>
<sequence>MLYAAETYVNRCKELGVAPIQSFYERAGAVEVADGTYTISPVQFPVMPLTPPQFNAMLDSMRVMHTLTRLIITGIDPSLWTQPCAEALAGVLDRNTCLRTLDLHGSHLGDPEGLVIAGALATNGSLRVLDLSDCDFGPMVLQKCAKALVSNQTLVSLDLSRNPGLARSPFVSPALGAALSVNRTLTRLRLSCASSSMRTLFRAIQRSEVTSLALCHAQLPFGTLSALALALVPPLSPCRPKVPNENEKGEERTPPRMSGLWKTLCGEAFPTRRWVKRCPERSPRPSL</sequence>
<organism evidence="1 2">
    <name type="scientific">Paratrimastix pyriformis</name>
    <dbReference type="NCBI Taxonomy" id="342808"/>
    <lineage>
        <taxon>Eukaryota</taxon>
        <taxon>Metamonada</taxon>
        <taxon>Preaxostyla</taxon>
        <taxon>Paratrimastigidae</taxon>
        <taxon>Paratrimastix</taxon>
    </lineage>
</organism>
<evidence type="ECO:0000313" key="2">
    <source>
        <dbReference type="Proteomes" id="UP001141327"/>
    </source>
</evidence>
<dbReference type="Proteomes" id="UP001141327">
    <property type="component" value="Unassembled WGS sequence"/>
</dbReference>
<reference evidence="1" key="1">
    <citation type="journal article" date="2022" name="bioRxiv">
        <title>Genomics of Preaxostyla Flagellates Illuminates Evolutionary Transitions and the Path Towards Mitochondrial Loss.</title>
        <authorList>
            <person name="Novak L.V.F."/>
            <person name="Treitli S.C."/>
            <person name="Pyrih J."/>
            <person name="Halakuc P."/>
            <person name="Pipaliya S.V."/>
            <person name="Vacek V."/>
            <person name="Brzon O."/>
            <person name="Soukal P."/>
            <person name="Eme L."/>
            <person name="Dacks J.B."/>
            <person name="Karnkowska A."/>
            <person name="Elias M."/>
            <person name="Hampl V."/>
        </authorList>
    </citation>
    <scope>NUCLEOTIDE SEQUENCE</scope>
    <source>
        <strain evidence="1">RCP-MX</strain>
    </source>
</reference>
<dbReference type="PANTHER" id="PTHR24114">
    <property type="entry name" value="LEUCINE RICH REPEAT FAMILY PROTEIN"/>
    <property type="match status" value="1"/>
</dbReference>
<dbReference type="InterPro" id="IPR032675">
    <property type="entry name" value="LRR_dom_sf"/>
</dbReference>
<protein>
    <submittedName>
        <fullName evidence="1">Uncharacterized protein</fullName>
    </submittedName>
</protein>
<evidence type="ECO:0000313" key="1">
    <source>
        <dbReference type="EMBL" id="KAJ4462461.1"/>
    </source>
</evidence>
<gene>
    <name evidence="1" type="ORF">PAPYR_1103</name>
</gene>
<dbReference type="EMBL" id="JAPMOS010000003">
    <property type="protein sequence ID" value="KAJ4462461.1"/>
    <property type="molecule type" value="Genomic_DNA"/>
</dbReference>
<dbReference type="Pfam" id="PF13516">
    <property type="entry name" value="LRR_6"/>
    <property type="match status" value="3"/>
</dbReference>
<dbReference type="SUPFAM" id="SSF52047">
    <property type="entry name" value="RNI-like"/>
    <property type="match status" value="1"/>
</dbReference>
<proteinExistence type="predicted"/>
<comment type="caution">
    <text evidence="1">The sequence shown here is derived from an EMBL/GenBank/DDBJ whole genome shotgun (WGS) entry which is preliminary data.</text>
</comment>
<name>A0ABQ8UTJ6_9EUKA</name>
<dbReference type="PANTHER" id="PTHR24114:SF2">
    <property type="entry name" value="F-BOX DOMAIN-CONTAINING PROTEIN-RELATED"/>
    <property type="match status" value="1"/>
</dbReference>